<sequence length="327" mass="36480">MPNKTRKTPFRAPADAAPRLRGAPGRDPGNTPRETEESASAPKPRRKPFVAPSDPSKRGRHKEQPGKPERLHKLLAQSGIGSRREMEELISAGRININGEIARIGQSASPGDRIKVNGKLVHLKFSNRLPRVIIYHKPEGEIVSRDDPEHRPNVFTALPRMSGGRWVAVGRLDFNTSGLLLFTTSGDLANRLMHPRYNLVREYAVRILGALSDEARQRLLDGIELGDGPAQFDTLQEAGGEGANHWYRVSLFEGRNREVRRMFEAVGVVVSRLMRVRYGPFILPPNLKRAQVLELGEGEVKKLLSDFGMDDPAPGRPLHKPRERYAG</sequence>
<keyword evidence="3 5" id="KW-0413">Isomerase</keyword>
<evidence type="ECO:0000256" key="5">
    <source>
        <dbReference type="RuleBase" id="RU003887"/>
    </source>
</evidence>
<dbReference type="FunFam" id="3.30.70.1560:FF:000001">
    <property type="entry name" value="Pseudouridine synthase"/>
    <property type="match status" value="1"/>
</dbReference>
<dbReference type="SUPFAM" id="SSF55120">
    <property type="entry name" value="Pseudouridine synthase"/>
    <property type="match status" value="1"/>
</dbReference>
<dbReference type="EMBL" id="FLQY01000079">
    <property type="protein sequence ID" value="SBT05898.1"/>
    <property type="molecule type" value="Genomic_DNA"/>
</dbReference>
<dbReference type="GO" id="GO:0120159">
    <property type="term" value="F:rRNA pseudouridine synthase activity"/>
    <property type="evidence" value="ECO:0007669"/>
    <property type="project" value="UniProtKB-ARBA"/>
</dbReference>
<dbReference type="EC" id="5.4.99.-" evidence="5"/>
<feature type="region of interest" description="Disordered" evidence="6">
    <location>
        <begin position="306"/>
        <end position="327"/>
    </location>
</feature>
<evidence type="ECO:0000259" key="7">
    <source>
        <dbReference type="SMART" id="SM00363"/>
    </source>
</evidence>
<dbReference type="InterPro" id="IPR050343">
    <property type="entry name" value="RsuA_PseudoU_synthase"/>
</dbReference>
<dbReference type="PANTHER" id="PTHR47683:SF3">
    <property type="entry name" value="RIBOSOMAL LARGE SUBUNIT PSEUDOURIDINE SYNTHASE B"/>
    <property type="match status" value="1"/>
</dbReference>
<dbReference type="NCBIfam" id="TIGR00093">
    <property type="entry name" value="pseudouridine synthase"/>
    <property type="match status" value="1"/>
</dbReference>
<dbReference type="InterPro" id="IPR036986">
    <property type="entry name" value="S4_RNA-bd_sf"/>
</dbReference>
<dbReference type="Pfam" id="PF01479">
    <property type="entry name" value="S4"/>
    <property type="match status" value="1"/>
</dbReference>
<feature type="compositionally biased region" description="Basic and acidic residues" evidence="6">
    <location>
        <begin position="62"/>
        <end position="71"/>
    </location>
</feature>
<evidence type="ECO:0000256" key="1">
    <source>
        <dbReference type="ARBA" id="ARBA00008348"/>
    </source>
</evidence>
<feature type="compositionally biased region" description="Basic residues" evidence="6">
    <location>
        <begin position="317"/>
        <end position="327"/>
    </location>
</feature>
<dbReference type="InterPro" id="IPR018496">
    <property type="entry name" value="PsdUridine_synth_RsuA/RluB_CS"/>
</dbReference>
<dbReference type="InterPro" id="IPR006145">
    <property type="entry name" value="PsdUridine_synth_RsuA/RluA"/>
</dbReference>
<dbReference type="AlphaFoldDB" id="A0A1A8XPN6"/>
<dbReference type="Pfam" id="PF00849">
    <property type="entry name" value="PseudoU_synth_2"/>
    <property type="match status" value="1"/>
</dbReference>
<dbReference type="Gene3D" id="3.10.290.10">
    <property type="entry name" value="RNA-binding S4 domain"/>
    <property type="match status" value="1"/>
</dbReference>
<evidence type="ECO:0000256" key="4">
    <source>
        <dbReference type="PROSITE-ProRule" id="PRU00182"/>
    </source>
</evidence>
<proteinExistence type="inferred from homology"/>
<reference evidence="8 9" key="1">
    <citation type="submission" date="2016-06" db="EMBL/GenBank/DDBJ databases">
        <authorList>
            <person name="Kjaerup R.B."/>
            <person name="Dalgaard T.S."/>
            <person name="Juul-Madsen H.R."/>
        </authorList>
    </citation>
    <scope>NUCLEOTIDE SEQUENCE [LARGE SCALE GENOMIC DNA]</scope>
    <source>
        <strain evidence="8">2</strain>
    </source>
</reference>
<gene>
    <name evidence="8" type="ORF">PROAA_170003</name>
</gene>
<accession>A0A1A8XPN6</accession>
<dbReference type="InterPro" id="IPR042092">
    <property type="entry name" value="PsdUridine_s_RsuA/RluB/E/F_cat"/>
</dbReference>
<dbReference type="GO" id="GO:0000455">
    <property type="term" value="P:enzyme-directed rRNA pseudouridine synthesis"/>
    <property type="evidence" value="ECO:0007669"/>
    <property type="project" value="UniProtKB-ARBA"/>
</dbReference>
<keyword evidence="2 4" id="KW-0694">RNA-binding</keyword>
<feature type="domain" description="RNA-binding S4" evidence="7">
    <location>
        <begin position="69"/>
        <end position="129"/>
    </location>
</feature>
<comment type="similarity">
    <text evidence="1 5">Belongs to the pseudouridine synthase RsuA family.</text>
</comment>
<evidence type="ECO:0000256" key="2">
    <source>
        <dbReference type="ARBA" id="ARBA00022884"/>
    </source>
</evidence>
<dbReference type="CDD" id="cd00165">
    <property type="entry name" value="S4"/>
    <property type="match status" value="1"/>
</dbReference>
<dbReference type="InterPro" id="IPR002942">
    <property type="entry name" value="S4_RNA-bd"/>
</dbReference>
<dbReference type="RefSeq" id="WP_186410313.1">
    <property type="nucleotide sequence ID" value="NZ_FLQY01000079.1"/>
</dbReference>
<evidence type="ECO:0000256" key="3">
    <source>
        <dbReference type="ARBA" id="ARBA00023235"/>
    </source>
</evidence>
<dbReference type="SMART" id="SM00363">
    <property type="entry name" value="S4"/>
    <property type="match status" value="1"/>
</dbReference>
<dbReference type="PANTHER" id="PTHR47683">
    <property type="entry name" value="PSEUDOURIDINE SYNTHASE FAMILY PROTEIN-RELATED"/>
    <property type="match status" value="1"/>
</dbReference>
<dbReference type="PROSITE" id="PS50889">
    <property type="entry name" value="S4"/>
    <property type="match status" value="1"/>
</dbReference>
<evidence type="ECO:0000313" key="8">
    <source>
        <dbReference type="EMBL" id="SBT05898.1"/>
    </source>
</evidence>
<dbReference type="Proteomes" id="UP000199600">
    <property type="component" value="Unassembled WGS sequence"/>
</dbReference>
<dbReference type="GO" id="GO:0003723">
    <property type="term" value="F:RNA binding"/>
    <property type="evidence" value="ECO:0007669"/>
    <property type="project" value="UniProtKB-KW"/>
</dbReference>
<dbReference type="PROSITE" id="PS01149">
    <property type="entry name" value="PSI_RSU"/>
    <property type="match status" value="1"/>
</dbReference>
<dbReference type="SUPFAM" id="SSF55174">
    <property type="entry name" value="Alpha-L RNA-binding motif"/>
    <property type="match status" value="1"/>
</dbReference>
<dbReference type="FunFam" id="3.10.290.10:FF:000003">
    <property type="entry name" value="Pseudouridine synthase"/>
    <property type="match status" value="1"/>
</dbReference>
<dbReference type="GO" id="GO:0005829">
    <property type="term" value="C:cytosol"/>
    <property type="evidence" value="ECO:0007669"/>
    <property type="project" value="UniProtKB-ARBA"/>
</dbReference>
<dbReference type="InterPro" id="IPR020094">
    <property type="entry name" value="TruA/RsuA/RluB/E/F_N"/>
</dbReference>
<evidence type="ECO:0000256" key="6">
    <source>
        <dbReference type="SAM" id="MobiDB-lite"/>
    </source>
</evidence>
<feature type="region of interest" description="Disordered" evidence="6">
    <location>
        <begin position="1"/>
        <end position="71"/>
    </location>
</feature>
<dbReference type="CDD" id="cd02556">
    <property type="entry name" value="PseudoU_synth_RluB"/>
    <property type="match status" value="1"/>
</dbReference>
<protein>
    <recommendedName>
        <fullName evidence="5">Pseudouridine synthase</fullName>
        <ecNumber evidence="5">5.4.99.-</ecNumber>
    </recommendedName>
</protein>
<dbReference type="InterPro" id="IPR020103">
    <property type="entry name" value="PsdUridine_synth_cat_dom_sf"/>
</dbReference>
<dbReference type="Gene3D" id="3.30.70.580">
    <property type="entry name" value="Pseudouridine synthase I, catalytic domain, N-terminal subdomain"/>
    <property type="match status" value="1"/>
</dbReference>
<organism evidence="8 9">
    <name type="scientific">Candidatus Propionivibrio aalborgensis</name>
    <dbReference type="NCBI Taxonomy" id="1860101"/>
    <lineage>
        <taxon>Bacteria</taxon>
        <taxon>Pseudomonadati</taxon>
        <taxon>Pseudomonadota</taxon>
        <taxon>Betaproteobacteria</taxon>
        <taxon>Rhodocyclales</taxon>
        <taxon>Rhodocyclaceae</taxon>
        <taxon>Propionivibrio</taxon>
    </lineage>
</organism>
<dbReference type="Gene3D" id="3.30.70.1560">
    <property type="entry name" value="Alpha-L RNA-binding motif"/>
    <property type="match status" value="1"/>
</dbReference>
<evidence type="ECO:0000313" key="9">
    <source>
        <dbReference type="Proteomes" id="UP000199600"/>
    </source>
</evidence>
<keyword evidence="9" id="KW-1185">Reference proteome</keyword>
<name>A0A1A8XPN6_9RHOO</name>
<dbReference type="InterPro" id="IPR000748">
    <property type="entry name" value="PsdUridine_synth_RsuA/RluB/E/F"/>
</dbReference>